<dbReference type="PANTHER" id="PTHR11475:SF4">
    <property type="entry name" value="CHORION PEROXIDASE"/>
    <property type="match status" value="1"/>
</dbReference>
<keyword evidence="6" id="KW-1185">Reference proteome</keyword>
<organism evidence="5 6">
    <name type="scientific">Dactylosporangium cerinum</name>
    <dbReference type="NCBI Taxonomy" id="1434730"/>
    <lineage>
        <taxon>Bacteria</taxon>
        <taxon>Bacillati</taxon>
        <taxon>Actinomycetota</taxon>
        <taxon>Actinomycetes</taxon>
        <taxon>Micromonosporales</taxon>
        <taxon>Micromonosporaceae</taxon>
        <taxon>Dactylosporangium</taxon>
    </lineage>
</organism>
<dbReference type="SUPFAM" id="SSF49384">
    <property type="entry name" value="Carbohydrate-binding domain"/>
    <property type="match status" value="1"/>
</dbReference>
<dbReference type="Proteomes" id="UP001595912">
    <property type="component" value="Unassembled WGS sequence"/>
</dbReference>
<dbReference type="InterPro" id="IPR012291">
    <property type="entry name" value="CBM2_carb-bd_dom_sf"/>
</dbReference>
<dbReference type="Pfam" id="PF03098">
    <property type="entry name" value="An_peroxidase"/>
    <property type="match status" value="2"/>
</dbReference>
<sequence>MSRSFSPVHHPGRPRLRRRLRRALHLIMLGGTMTSLLVVGARPAHGAVSFEVESLDGSRNNLARPTQGQVGTAYSRVAAARYADGRSQPVAGPNSRQVSNRVFNDTHQNLFSEHRVTQWGWTWGQFLDHTFGLAAGGTETANIAFNAADPLETFSNTLGVIPFTRDVAAAGTGVTNPRQQVNTVSSYIDAWAVYGGTQQRLEWMRDGPYDNSMANNAATLMLPGGYLPRRTARGNPAAAPAMNVDGQLAGNPANAAVAGDVRANENLALTATHTLFAREHNRIAAMLPGSLSAEDRFQIARRVVIAEQQYITYSEFLPAMGVNLPRYTGYNPNVNTALSNEFAVVGYRAHSQIHGEFTAETQAARYTAAQLNAFRAQGLEVEVDGADITIGIPLNVAFFNPDLLPAIGLGPFLTSLAESQYNNDEMIDNQLRSVLFQVPVAGNPSCLDGPTLPACFTGVVDLGAIDIERGRDHGMPSYNQLRQAYGLPARTSFTAITGETTDTFPASSGGDNPNSLEFLRTADIDGTATVVGEADGSTSGVRRSTTAARLRAVYGNVGNVDAFTGMVAERHVPGSEFGELQRAIWTRQFLALRDGDRFFYGNDMGLTSIAAQYGIDFHTTLAQVIARNTDTPAAAINPNVFLVPDDDLPATTCQVAYRVVTTWPGFFQADISLTNRSGAAFNGWNLQWQFADGQAFSQGWNGVFSQNGVTASIANASWNGSLPAGATLTGVGFNGSWDNVTGALPVNFTVNGRRCSLG</sequence>
<dbReference type="GO" id="GO:0004601">
    <property type="term" value="F:peroxidase activity"/>
    <property type="evidence" value="ECO:0007669"/>
    <property type="project" value="UniProtKB-KW"/>
</dbReference>
<dbReference type="RefSeq" id="WP_380125551.1">
    <property type="nucleotide sequence ID" value="NZ_JBHSIU010000068.1"/>
</dbReference>
<name>A0ABV9WC36_9ACTN</name>
<accession>A0ABV9WC36</accession>
<dbReference type="PROSITE" id="PS50292">
    <property type="entry name" value="PEROXIDASE_3"/>
    <property type="match status" value="1"/>
</dbReference>
<gene>
    <name evidence="5" type="ORF">ACFPIJ_45435</name>
</gene>
<dbReference type="PROSITE" id="PS51173">
    <property type="entry name" value="CBM2"/>
    <property type="match status" value="1"/>
</dbReference>
<evidence type="ECO:0000256" key="1">
    <source>
        <dbReference type="ARBA" id="ARBA00004613"/>
    </source>
</evidence>
<protein>
    <submittedName>
        <fullName evidence="5">Peroxidase family protein</fullName>
    </submittedName>
</protein>
<proteinExistence type="predicted"/>
<keyword evidence="2" id="KW-0964">Secreted</keyword>
<dbReference type="InterPro" id="IPR010255">
    <property type="entry name" value="Haem_peroxidase_sf"/>
</dbReference>
<feature type="domain" description="CBM2" evidence="4">
    <location>
        <begin position="646"/>
        <end position="758"/>
    </location>
</feature>
<dbReference type="PANTHER" id="PTHR11475">
    <property type="entry name" value="OXIDASE/PEROXIDASE"/>
    <property type="match status" value="1"/>
</dbReference>
<comment type="subcellular location">
    <subcellularLocation>
        <location evidence="1">Secreted</location>
    </subcellularLocation>
</comment>
<keyword evidence="5" id="KW-0575">Peroxidase</keyword>
<dbReference type="InterPro" id="IPR019791">
    <property type="entry name" value="Haem_peroxidase_animal"/>
</dbReference>
<reference evidence="6" key="1">
    <citation type="journal article" date="2019" name="Int. J. Syst. Evol. Microbiol.">
        <title>The Global Catalogue of Microorganisms (GCM) 10K type strain sequencing project: providing services to taxonomists for standard genome sequencing and annotation.</title>
        <authorList>
            <consortium name="The Broad Institute Genomics Platform"/>
            <consortium name="The Broad Institute Genome Sequencing Center for Infectious Disease"/>
            <person name="Wu L."/>
            <person name="Ma J."/>
        </authorList>
    </citation>
    <scope>NUCLEOTIDE SEQUENCE [LARGE SCALE GENOMIC DNA]</scope>
    <source>
        <strain evidence="6">CGMCC 4.7152</strain>
    </source>
</reference>
<evidence type="ECO:0000256" key="3">
    <source>
        <dbReference type="ARBA" id="ARBA00023180"/>
    </source>
</evidence>
<dbReference type="Pfam" id="PF00553">
    <property type="entry name" value="CBM_2"/>
    <property type="match status" value="1"/>
</dbReference>
<evidence type="ECO:0000313" key="6">
    <source>
        <dbReference type="Proteomes" id="UP001595912"/>
    </source>
</evidence>
<evidence type="ECO:0000256" key="2">
    <source>
        <dbReference type="ARBA" id="ARBA00022525"/>
    </source>
</evidence>
<dbReference type="InterPro" id="IPR001919">
    <property type="entry name" value="CBD2"/>
</dbReference>
<keyword evidence="3" id="KW-0325">Glycoprotein</keyword>
<dbReference type="InterPro" id="IPR037120">
    <property type="entry name" value="Haem_peroxidase_sf_animal"/>
</dbReference>
<dbReference type="SUPFAM" id="SSF48113">
    <property type="entry name" value="Heme-dependent peroxidases"/>
    <property type="match status" value="1"/>
</dbReference>
<dbReference type="SMART" id="SM00637">
    <property type="entry name" value="CBD_II"/>
    <property type="match status" value="1"/>
</dbReference>
<evidence type="ECO:0000259" key="4">
    <source>
        <dbReference type="PROSITE" id="PS51173"/>
    </source>
</evidence>
<dbReference type="Gene3D" id="2.60.40.290">
    <property type="match status" value="1"/>
</dbReference>
<dbReference type="InterPro" id="IPR008965">
    <property type="entry name" value="CBM2/CBM3_carb-bd_dom_sf"/>
</dbReference>
<evidence type="ECO:0000313" key="5">
    <source>
        <dbReference type="EMBL" id="MFC5005063.1"/>
    </source>
</evidence>
<comment type="caution">
    <text evidence="5">The sequence shown here is derived from an EMBL/GenBank/DDBJ whole genome shotgun (WGS) entry which is preliminary data.</text>
</comment>
<dbReference type="Gene3D" id="1.10.640.10">
    <property type="entry name" value="Haem peroxidase domain superfamily, animal type"/>
    <property type="match status" value="1"/>
</dbReference>
<dbReference type="EMBL" id="JBHSIU010000068">
    <property type="protein sequence ID" value="MFC5005063.1"/>
    <property type="molecule type" value="Genomic_DNA"/>
</dbReference>
<keyword evidence="5" id="KW-0560">Oxidoreductase</keyword>